<dbReference type="AlphaFoldDB" id="A0A1F5Z9R4"/>
<evidence type="ECO:0000256" key="5">
    <source>
        <dbReference type="ARBA" id="ARBA00022643"/>
    </source>
</evidence>
<evidence type="ECO:0000313" key="8">
    <source>
        <dbReference type="EMBL" id="OGG08907.1"/>
    </source>
</evidence>
<dbReference type="SUPFAM" id="SSF52218">
    <property type="entry name" value="Flavoproteins"/>
    <property type="match status" value="1"/>
</dbReference>
<keyword evidence="6" id="KW-0249">Electron transport</keyword>
<keyword evidence="5" id="KW-0288">FMN</keyword>
<dbReference type="GO" id="GO:0010181">
    <property type="term" value="F:FMN binding"/>
    <property type="evidence" value="ECO:0007669"/>
    <property type="project" value="InterPro"/>
</dbReference>
<dbReference type="InterPro" id="IPR029039">
    <property type="entry name" value="Flavoprotein-like_sf"/>
</dbReference>
<comment type="cofactor">
    <cofactor evidence="1">
        <name>FMN</name>
        <dbReference type="ChEBI" id="CHEBI:58210"/>
    </cofactor>
</comment>
<dbReference type="GO" id="GO:0009055">
    <property type="term" value="F:electron transfer activity"/>
    <property type="evidence" value="ECO:0007669"/>
    <property type="project" value="InterPro"/>
</dbReference>
<reference evidence="8 9" key="1">
    <citation type="journal article" date="2016" name="Nat. Commun.">
        <title>Thousands of microbial genomes shed light on interconnected biogeochemical processes in an aquifer system.</title>
        <authorList>
            <person name="Anantharaman K."/>
            <person name="Brown C.T."/>
            <person name="Hug L.A."/>
            <person name="Sharon I."/>
            <person name="Castelle C.J."/>
            <person name="Probst A.J."/>
            <person name="Thomas B.C."/>
            <person name="Singh A."/>
            <person name="Wilkins M.J."/>
            <person name="Karaoz U."/>
            <person name="Brodie E.L."/>
            <person name="Williams K.H."/>
            <person name="Hubbard S.S."/>
            <person name="Banfield J.F."/>
        </authorList>
    </citation>
    <scope>NUCLEOTIDE SEQUENCE [LARGE SCALE GENOMIC DNA]</scope>
</reference>
<dbReference type="PROSITE" id="PS00201">
    <property type="entry name" value="FLAVODOXIN"/>
    <property type="match status" value="1"/>
</dbReference>
<name>A0A1F5Z9R4_9BACT</name>
<keyword evidence="3" id="KW-0813">Transport</keyword>
<dbReference type="InterPro" id="IPR001226">
    <property type="entry name" value="Flavodoxin_CS"/>
</dbReference>
<dbReference type="Proteomes" id="UP000176854">
    <property type="component" value="Unassembled WGS sequence"/>
</dbReference>
<gene>
    <name evidence="8" type="ORF">A2154_02900</name>
</gene>
<dbReference type="InterPro" id="IPR008254">
    <property type="entry name" value="Flavodoxin/NO_synth"/>
</dbReference>
<proteinExistence type="inferred from homology"/>
<protein>
    <recommendedName>
        <fullName evidence="7">Flavodoxin-like domain-containing protein</fullName>
    </recommendedName>
</protein>
<evidence type="ECO:0000256" key="1">
    <source>
        <dbReference type="ARBA" id="ARBA00001917"/>
    </source>
</evidence>
<keyword evidence="4" id="KW-0285">Flavoprotein</keyword>
<comment type="similarity">
    <text evidence="2">Belongs to the flavodoxin family.</text>
</comment>
<accession>A0A1F5Z9R4</accession>
<organism evidence="8 9">
    <name type="scientific">Candidatus Gottesmanbacteria bacterium RBG_16_43_7</name>
    <dbReference type="NCBI Taxonomy" id="1798373"/>
    <lineage>
        <taxon>Bacteria</taxon>
        <taxon>Candidatus Gottesmaniibacteriota</taxon>
    </lineage>
</organism>
<evidence type="ECO:0000256" key="2">
    <source>
        <dbReference type="ARBA" id="ARBA00005267"/>
    </source>
</evidence>
<dbReference type="EMBL" id="MFJC01000039">
    <property type="protein sequence ID" value="OGG08907.1"/>
    <property type="molecule type" value="Genomic_DNA"/>
</dbReference>
<dbReference type="PANTHER" id="PTHR42809">
    <property type="entry name" value="FLAVODOXIN 2"/>
    <property type="match status" value="1"/>
</dbReference>
<dbReference type="PROSITE" id="PS50902">
    <property type="entry name" value="FLAVODOXIN_LIKE"/>
    <property type="match status" value="1"/>
</dbReference>
<dbReference type="PANTHER" id="PTHR42809:SF1">
    <property type="entry name" value="FLAVODOXIN 1"/>
    <property type="match status" value="1"/>
</dbReference>
<feature type="domain" description="Flavodoxin-like" evidence="7">
    <location>
        <begin position="3"/>
        <end position="148"/>
    </location>
</feature>
<evidence type="ECO:0000256" key="3">
    <source>
        <dbReference type="ARBA" id="ARBA00022448"/>
    </source>
</evidence>
<evidence type="ECO:0000256" key="6">
    <source>
        <dbReference type="ARBA" id="ARBA00022982"/>
    </source>
</evidence>
<comment type="caution">
    <text evidence="8">The sequence shown here is derived from an EMBL/GenBank/DDBJ whole genome shotgun (WGS) entry which is preliminary data.</text>
</comment>
<dbReference type="STRING" id="1798373.A2154_02900"/>
<evidence type="ECO:0000256" key="4">
    <source>
        <dbReference type="ARBA" id="ARBA00022630"/>
    </source>
</evidence>
<dbReference type="Pfam" id="PF00258">
    <property type="entry name" value="Flavodoxin_1"/>
    <property type="match status" value="1"/>
</dbReference>
<evidence type="ECO:0000259" key="7">
    <source>
        <dbReference type="PROSITE" id="PS50902"/>
    </source>
</evidence>
<dbReference type="CDD" id="cd00133">
    <property type="entry name" value="PTS_IIB"/>
    <property type="match status" value="1"/>
</dbReference>
<sequence>MKALVVFATFSGSTQLAAKTVQESLSEHHLETVIKNVSQTTPGDLGQYDVVVLCSPSWDYNGQEGMLHEDYIPFMESAKGQFFSNVKFAVVGLGDSSYTKFCGAVAHLEKFIADLKGQLMVESLKIDGFFYDQGGNTQKVKTWTDQLAGKLQS</sequence>
<dbReference type="Gene3D" id="3.40.50.360">
    <property type="match status" value="1"/>
</dbReference>
<dbReference type="InterPro" id="IPR050619">
    <property type="entry name" value="Flavodoxin"/>
</dbReference>
<evidence type="ECO:0000313" key="9">
    <source>
        <dbReference type="Proteomes" id="UP000176854"/>
    </source>
</evidence>